<gene>
    <name evidence="3" type="ORF">GCM10009799_23260</name>
</gene>
<feature type="transmembrane region" description="Helical" evidence="2">
    <location>
        <begin position="194"/>
        <end position="217"/>
    </location>
</feature>
<feature type="transmembrane region" description="Helical" evidence="2">
    <location>
        <begin position="310"/>
        <end position="330"/>
    </location>
</feature>
<reference evidence="3 4" key="1">
    <citation type="journal article" date="2019" name="Int. J. Syst. Evol. Microbiol.">
        <title>The Global Catalogue of Microorganisms (GCM) 10K type strain sequencing project: providing services to taxonomists for standard genome sequencing and annotation.</title>
        <authorList>
            <consortium name="The Broad Institute Genomics Platform"/>
            <consortium name="The Broad Institute Genome Sequencing Center for Infectious Disease"/>
            <person name="Wu L."/>
            <person name="Ma J."/>
        </authorList>
    </citation>
    <scope>NUCLEOTIDE SEQUENCE [LARGE SCALE GENOMIC DNA]</scope>
    <source>
        <strain evidence="3 4">JCM 15313</strain>
    </source>
</reference>
<evidence type="ECO:0000256" key="1">
    <source>
        <dbReference type="SAM" id="MobiDB-lite"/>
    </source>
</evidence>
<evidence type="ECO:0000256" key="2">
    <source>
        <dbReference type="SAM" id="Phobius"/>
    </source>
</evidence>
<sequence length="528" mass="52331">MCDFTDIACHFREGAKTFAETAFDKILSFFSDAIVEAIGDVVESLGTMWVGVDVPNLTTSGSGAPEISRGATPDGANHAIELMQYATWIAIGVCVLSLIVLGARLALARSRGEGAGHLGKIGVVLFGTTLISAASAIVLALMKSTGGTGATGPAAYLQNSLWWYMGAAAVMSVIIGAAKMAWEQRAEPGRDLLKSLFTLVVVSGAGLTAVNLAVMASDSFSKWVLENATSKSFDENMTVMLSALMATNATLPIVPIIVIILGLFALFASFIQMLLMVVRIGMLVILAGVLPLAASFTNTEMGKSWFKKCLGWLVAFILYKPAAAIIYAAAFQLVGSDIFAAGDTEATTELIKVVAGITLMVVALIAMPALMKFVTPMVGAMAAGAAAGGAAAGAAMEMPTGALRTLNQGGGGDGGGGGGSKGSPSPSGAANTGSPMQGGASMQGGGAIQGGGAMQGGGQMAGAGAKAGAGAGAKAGAGAAAGAATAGVATAALAAAETAKKAGEAVANTVKETAESSAEGGEGPSGSR</sequence>
<keyword evidence="4" id="KW-1185">Reference proteome</keyword>
<keyword evidence="2" id="KW-1133">Transmembrane helix</keyword>
<dbReference type="Pfam" id="PF19590">
    <property type="entry name" value="TrbL_3"/>
    <property type="match status" value="1"/>
</dbReference>
<dbReference type="EMBL" id="BAAAPC010000008">
    <property type="protein sequence ID" value="GAA1996068.1"/>
    <property type="molecule type" value="Genomic_DNA"/>
</dbReference>
<feature type="compositionally biased region" description="Gly residues" evidence="1">
    <location>
        <begin position="441"/>
        <end position="451"/>
    </location>
</feature>
<feature type="transmembrane region" description="Helical" evidence="2">
    <location>
        <begin position="350"/>
        <end position="371"/>
    </location>
</feature>
<feature type="transmembrane region" description="Helical" evidence="2">
    <location>
        <begin position="274"/>
        <end position="298"/>
    </location>
</feature>
<name>A0ABN2T288_9ACTN</name>
<keyword evidence="2" id="KW-0812">Transmembrane</keyword>
<accession>A0ABN2T288</accession>
<organism evidence="3 4">
    <name type="scientific">Nocardiopsis rhodophaea</name>
    <dbReference type="NCBI Taxonomy" id="280238"/>
    <lineage>
        <taxon>Bacteria</taxon>
        <taxon>Bacillati</taxon>
        <taxon>Actinomycetota</taxon>
        <taxon>Actinomycetes</taxon>
        <taxon>Streptosporangiales</taxon>
        <taxon>Nocardiopsidaceae</taxon>
        <taxon>Nocardiopsis</taxon>
    </lineage>
</organism>
<feature type="compositionally biased region" description="Gly residues" evidence="1">
    <location>
        <begin position="408"/>
        <end position="421"/>
    </location>
</feature>
<evidence type="ECO:0000313" key="4">
    <source>
        <dbReference type="Proteomes" id="UP001501585"/>
    </source>
</evidence>
<evidence type="ECO:0008006" key="5">
    <source>
        <dbReference type="Google" id="ProtNLM"/>
    </source>
</evidence>
<dbReference type="RefSeq" id="WP_344162059.1">
    <property type="nucleotide sequence ID" value="NZ_BAAAPC010000008.1"/>
</dbReference>
<feature type="region of interest" description="Disordered" evidence="1">
    <location>
        <begin position="405"/>
        <end position="451"/>
    </location>
</feature>
<keyword evidence="2" id="KW-0472">Membrane</keyword>
<feature type="region of interest" description="Disordered" evidence="1">
    <location>
        <begin position="494"/>
        <end position="528"/>
    </location>
</feature>
<feature type="transmembrane region" description="Helical" evidence="2">
    <location>
        <begin position="237"/>
        <end position="267"/>
    </location>
</feature>
<feature type="transmembrane region" description="Helical" evidence="2">
    <location>
        <begin position="161"/>
        <end position="182"/>
    </location>
</feature>
<feature type="transmembrane region" description="Helical" evidence="2">
    <location>
        <begin position="377"/>
        <end position="396"/>
    </location>
</feature>
<dbReference type="InterPro" id="IPR045782">
    <property type="entry name" value="TrbL_3"/>
</dbReference>
<comment type="caution">
    <text evidence="3">The sequence shown here is derived from an EMBL/GenBank/DDBJ whole genome shotgun (WGS) entry which is preliminary data.</text>
</comment>
<evidence type="ECO:0000313" key="3">
    <source>
        <dbReference type="EMBL" id="GAA1996068.1"/>
    </source>
</evidence>
<proteinExistence type="predicted"/>
<feature type="transmembrane region" description="Helical" evidence="2">
    <location>
        <begin position="119"/>
        <end position="141"/>
    </location>
</feature>
<feature type="transmembrane region" description="Helical" evidence="2">
    <location>
        <begin position="85"/>
        <end position="107"/>
    </location>
</feature>
<protein>
    <recommendedName>
        <fullName evidence="5">TrbL/VirB6 plasmid conjugal transfer protein</fullName>
    </recommendedName>
</protein>
<dbReference type="Proteomes" id="UP001501585">
    <property type="component" value="Unassembled WGS sequence"/>
</dbReference>